<dbReference type="SUPFAM" id="SSF140860">
    <property type="entry name" value="Pseudo ankyrin repeat-like"/>
    <property type="match status" value="1"/>
</dbReference>
<protein>
    <submittedName>
        <fullName evidence="1">Ankyrin repeat protein</fullName>
    </submittedName>
</protein>
<proteinExistence type="predicted"/>
<sequence length="385" mass="43769">MAFVAAAIYQRRRRHRRLEDEKKKKKEMDLSLKDHANNASQSLQTALRRISHGAQDLQLPLFGQNSNHAPVRDHSRRRATRANMRRAQSSGEDFDLALSLCQNALLRMHQEGEDEEMIEQKLNAVTQMVEQFREGDALSDFSDTEVEEEEEETEADRTPILLLNDQTDIWVNNVLPFVGMGNYVYVAGVNKHMKQVYEAYCASVETPPQVTAPFIREATVYDTFYSSVFSGISCAQFWDQETREDDNRLNLVCTVVAKVGNLDVFKWAHEQQFPWNERTCEQAAANGHVKILEYAHKNGCPWDSDTCSSAAKHGQFKALKYACDQGCPWDAMTCAFAAQNGHLEALKWVRSKGCPWDGNTYSYAASNGHWHVLKWARQNGVPGMP</sequence>
<comment type="caution">
    <text evidence="1">The sequence shown here is derived from an EMBL/GenBank/DDBJ whole genome shotgun (WGS) entry which is preliminary data.</text>
</comment>
<accession>A0A9N8EC27</accession>
<evidence type="ECO:0000313" key="1">
    <source>
        <dbReference type="EMBL" id="CAB9518647.1"/>
    </source>
</evidence>
<dbReference type="PANTHER" id="PTHR46586">
    <property type="entry name" value="ANKYRIN REPEAT-CONTAINING PROTEIN"/>
    <property type="match status" value="1"/>
</dbReference>
<dbReference type="InterPro" id="IPR036770">
    <property type="entry name" value="Ankyrin_rpt-contain_sf"/>
</dbReference>
<dbReference type="OrthoDB" id="67499at2759"/>
<dbReference type="EMBL" id="CAICTM010000949">
    <property type="protein sequence ID" value="CAB9518647.1"/>
    <property type="molecule type" value="Genomic_DNA"/>
</dbReference>
<dbReference type="AlphaFoldDB" id="A0A9N8EC27"/>
<dbReference type="Gene3D" id="1.25.40.20">
    <property type="entry name" value="Ankyrin repeat-containing domain"/>
    <property type="match status" value="1"/>
</dbReference>
<evidence type="ECO:0000313" key="2">
    <source>
        <dbReference type="Proteomes" id="UP001153069"/>
    </source>
</evidence>
<dbReference type="InterPro" id="IPR052050">
    <property type="entry name" value="SecEffector_AnkRepeat"/>
</dbReference>
<keyword evidence="2" id="KW-1185">Reference proteome</keyword>
<reference evidence="1" key="1">
    <citation type="submission" date="2020-06" db="EMBL/GenBank/DDBJ databases">
        <authorList>
            <consortium name="Plant Systems Biology data submission"/>
        </authorList>
    </citation>
    <scope>NUCLEOTIDE SEQUENCE</scope>
    <source>
        <strain evidence="1">D6</strain>
    </source>
</reference>
<name>A0A9N8EC27_9STRA</name>
<organism evidence="1 2">
    <name type="scientific">Seminavis robusta</name>
    <dbReference type="NCBI Taxonomy" id="568900"/>
    <lineage>
        <taxon>Eukaryota</taxon>
        <taxon>Sar</taxon>
        <taxon>Stramenopiles</taxon>
        <taxon>Ochrophyta</taxon>
        <taxon>Bacillariophyta</taxon>
        <taxon>Bacillariophyceae</taxon>
        <taxon>Bacillariophycidae</taxon>
        <taxon>Naviculales</taxon>
        <taxon>Naviculaceae</taxon>
        <taxon>Seminavis</taxon>
    </lineage>
</organism>
<dbReference type="PANTHER" id="PTHR46586:SF3">
    <property type="entry name" value="ANKYRIN REPEAT-CONTAINING PROTEIN"/>
    <property type="match status" value="1"/>
</dbReference>
<gene>
    <name evidence="1" type="ORF">SEMRO_951_G223950.1</name>
</gene>
<dbReference type="Proteomes" id="UP001153069">
    <property type="component" value="Unassembled WGS sequence"/>
</dbReference>